<feature type="region of interest" description="Disordered" evidence="1">
    <location>
        <begin position="211"/>
        <end position="282"/>
    </location>
</feature>
<feature type="compositionally biased region" description="Basic and acidic residues" evidence="1">
    <location>
        <begin position="256"/>
        <end position="265"/>
    </location>
</feature>
<name>A0A1I8BJY1_MELHA</name>
<feature type="compositionally biased region" description="Polar residues" evidence="1">
    <location>
        <begin position="226"/>
        <end position="252"/>
    </location>
</feature>
<accession>A0A1I8BJY1</accession>
<keyword evidence="2" id="KW-1185">Reference proteome</keyword>
<evidence type="ECO:0000256" key="1">
    <source>
        <dbReference type="SAM" id="MobiDB-lite"/>
    </source>
</evidence>
<reference evidence="3" key="1">
    <citation type="submission" date="2016-11" db="UniProtKB">
        <authorList>
            <consortium name="WormBaseParasite"/>
        </authorList>
    </citation>
    <scope>IDENTIFICATION</scope>
</reference>
<dbReference type="Proteomes" id="UP000095281">
    <property type="component" value="Unplaced"/>
</dbReference>
<evidence type="ECO:0000313" key="3">
    <source>
        <dbReference type="WBParaSite" id="MhA1_Contig26.frz3.gene20"/>
    </source>
</evidence>
<dbReference type="WBParaSite" id="MhA1_Contig26.frz3.gene20">
    <property type="protein sequence ID" value="MhA1_Contig26.frz3.gene20"/>
    <property type="gene ID" value="MhA1_Contig26.frz3.gene20"/>
</dbReference>
<dbReference type="AlphaFoldDB" id="A0A1I8BJY1"/>
<proteinExistence type="predicted"/>
<evidence type="ECO:0000313" key="2">
    <source>
        <dbReference type="Proteomes" id="UP000095281"/>
    </source>
</evidence>
<protein>
    <submittedName>
        <fullName evidence="3">Uncharacterized protein</fullName>
    </submittedName>
</protein>
<organism evidence="2 3">
    <name type="scientific">Meloidogyne hapla</name>
    <name type="common">Root-knot nematode worm</name>
    <dbReference type="NCBI Taxonomy" id="6305"/>
    <lineage>
        <taxon>Eukaryota</taxon>
        <taxon>Metazoa</taxon>
        <taxon>Ecdysozoa</taxon>
        <taxon>Nematoda</taxon>
        <taxon>Chromadorea</taxon>
        <taxon>Rhabditida</taxon>
        <taxon>Tylenchina</taxon>
        <taxon>Tylenchomorpha</taxon>
        <taxon>Tylenchoidea</taxon>
        <taxon>Meloidogynidae</taxon>
        <taxon>Meloidogyninae</taxon>
        <taxon>Meloidogyne</taxon>
    </lineage>
</organism>
<sequence>MASNTTASATAGLSAAATSTTININNSLDDSLNNGIDIKVPIASPGEETTDEVKVFRSIAPEDDPNDLAGSSADNELNAEKQELALEADIESQADFTQQHFNPIFNPSTPIHWPSLGSNFIFNHLLALSSPVYLAAQQKFAAAMVQTAVMQQFARHSPNFMNNGSQFAAAFERPPTFTMGGQPCTPSNNNTGTSRNGFQFQQNMGSPMTSLGGVLGGISLSGDRGGNSSASRKQSLEQQRQQHSNGRFTNTPLKVPKREKTEHRIKEKNHHSGKSIINSDGKHEHIKKPMNAFMLYVF</sequence>